<dbReference type="PROSITE" id="PS50851">
    <property type="entry name" value="CHEW"/>
    <property type="match status" value="1"/>
</dbReference>
<feature type="domain" description="CheW-like" evidence="1">
    <location>
        <begin position="17"/>
        <end position="161"/>
    </location>
</feature>
<dbReference type="AlphaFoldDB" id="A0A3B0YR57"/>
<dbReference type="Gene3D" id="2.40.50.180">
    <property type="entry name" value="CheA-289, Domain 4"/>
    <property type="match status" value="1"/>
</dbReference>
<dbReference type="PANTHER" id="PTHR22617">
    <property type="entry name" value="CHEMOTAXIS SENSOR HISTIDINE KINASE-RELATED"/>
    <property type="match status" value="1"/>
</dbReference>
<evidence type="ECO:0000313" key="2">
    <source>
        <dbReference type="EMBL" id="VAW71344.1"/>
    </source>
</evidence>
<dbReference type="GO" id="GO:0007165">
    <property type="term" value="P:signal transduction"/>
    <property type="evidence" value="ECO:0007669"/>
    <property type="project" value="InterPro"/>
</dbReference>
<evidence type="ECO:0000259" key="1">
    <source>
        <dbReference type="PROSITE" id="PS50851"/>
    </source>
</evidence>
<dbReference type="EMBL" id="UOFJ01000593">
    <property type="protein sequence ID" value="VAW71344.1"/>
    <property type="molecule type" value="Genomic_DNA"/>
</dbReference>
<name>A0A3B0YR57_9ZZZZ</name>
<dbReference type="SMART" id="SM00260">
    <property type="entry name" value="CheW"/>
    <property type="match status" value="1"/>
</dbReference>
<dbReference type="PANTHER" id="PTHR22617:SF41">
    <property type="entry name" value="CHEMOTAXIS SIGNAL TRANSDUCTION SYSTEM ADAPTOR PROTEIN CHEW"/>
    <property type="match status" value="1"/>
</dbReference>
<gene>
    <name evidence="2" type="ORF">MNBD_GAMMA10-2190</name>
</gene>
<dbReference type="Pfam" id="PF01584">
    <property type="entry name" value="CheW"/>
    <property type="match status" value="1"/>
</dbReference>
<proteinExistence type="predicted"/>
<dbReference type="InterPro" id="IPR002545">
    <property type="entry name" value="CheW-lke_dom"/>
</dbReference>
<protein>
    <submittedName>
        <fullName evidence="2">Positive regulator of CheA protein activity (CheW)</fullName>
    </submittedName>
</protein>
<dbReference type="Gene3D" id="2.30.30.40">
    <property type="entry name" value="SH3 Domains"/>
    <property type="match status" value="1"/>
</dbReference>
<organism evidence="2">
    <name type="scientific">hydrothermal vent metagenome</name>
    <dbReference type="NCBI Taxonomy" id="652676"/>
    <lineage>
        <taxon>unclassified sequences</taxon>
        <taxon>metagenomes</taxon>
        <taxon>ecological metagenomes</taxon>
    </lineage>
</organism>
<dbReference type="InterPro" id="IPR036061">
    <property type="entry name" value="CheW-like_dom_sf"/>
</dbReference>
<dbReference type="GO" id="GO:0005829">
    <property type="term" value="C:cytosol"/>
    <property type="evidence" value="ECO:0007669"/>
    <property type="project" value="TreeGrafter"/>
</dbReference>
<dbReference type="GO" id="GO:0006935">
    <property type="term" value="P:chemotaxis"/>
    <property type="evidence" value="ECO:0007669"/>
    <property type="project" value="InterPro"/>
</dbReference>
<reference evidence="2" key="1">
    <citation type="submission" date="2018-06" db="EMBL/GenBank/DDBJ databases">
        <authorList>
            <person name="Zhirakovskaya E."/>
        </authorList>
    </citation>
    <scope>NUCLEOTIDE SEQUENCE</scope>
</reference>
<sequence>MQQVENSTGNENQQDVVKQYLTFMLSGKTYGLDILNIKEIIEYGELTEVPLTPDFISGVINLRGSVVPVVDLSRRFTGESIKPGKRTSIIIQEVENDDLRIEIGITVDIVNEVLDVNANEVEPPPALGNQIKTDFISGMAKVDGKFLILLNVENVLSIDELSVIGELRDKTS</sequence>
<accession>A0A3B0YR57</accession>
<dbReference type="SUPFAM" id="SSF50341">
    <property type="entry name" value="CheW-like"/>
    <property type="match status" value="1"/>
</dbReference>
<dbReference type="InterPro" id="IPR039315">
    <property type="entry name" value="CheW"/>
</dbReference>